<reference evidence="7 8" key="1">
    <citation type="submission" date="2016-10" db="EMBL/GenBank/DDBJ databases">
        <authorList>
            <person name="de Groot N.N."/>
        </authorList>
    </citation>
    <scope>NUCLEOTIDE SEQUENCE [LARGE SCALE GENOMIC DNA]</scope>
    <source>
        <strain evidence="7 8">DSM 28129</strain>
    </source>
</reference>
<evidence type="ECO:0000256" key="6">
    <source>
        <dbReference type="SAM" id="Phobius"/>
    </source>
</evidence>
<keyword evidence="3 6" id="KW-0812">Transmembrane</keyword>
<keyword evidence="2" id="KW-1003">Cell membrane</keyword>
<gene>
    <name evidence="7" type="ORF">SAMN04488542_10941</name>
</gene>
<keyword evidence="5 6" id="KW-0472">Membrane</keyword>
<feature type="transmembrane region" description="Helical" evidence="6">
    <location>
        <begin position="64"/>
        <end position="82"/>
    </location>
</feature>
<dbReference type="Proteomes" id="UP000198972">
    <property type="component" value="Unassembled WGS sequence"/>
</dbReference>
<dbReference type="CDD" id="cd16914">
    <property type="entry name" value="EcfT"/>
    <property type="match status" value="1"/>
</dbReference>
<evidence type="ECO:0000256" key="2">
    <source>
        <dbReference type="ARBA" id="ARBA00022475"/>
    </source>
</evidence>
<keyword evidence="8" id="KW-1185">Reference proteome</keyword>
<dbReference type="OrthoDB" id="8075495at2"/>
<evidence type="ECO:0000256" key="3">
    <source>
        <dbReference type="ARBA" id="ARBA00022692"/>
    </source>
</evidence>
<dbReference type="PANTHER" id="PTHR34857:SF2">
    <property type="entry name" value="SLL0384 PROTEIN"/>
    <property type="match status" value="1"/>
</dbReference>
<organism evidence="7 8">
    <name type="scientific">Fontibacillus panacisegetis</name>
    <dbReference type="NCBI Taxonomy" id="670482"/>
    <lineage>
        <taxon>Bacteria</taxon>
        <taxon>Bacillati</taxon>
        <taxon>Bacillota</taxon>
        <taxon>Bacilli</taxon>
        <taxon>Bacillales</taxon>
        <taxon>Paenibacillaceae</taxon>
        <taxon>Fontibacillus</taxon>
    </lineage>
</organism>
<name>A0A1G7K6Z7_9BACL</name>
<dbReference type="AlphaFoldDB" id="A0A1G7K6Z7"/>
<dbReference type="RefSeq" id="WP_091229015.1">
    <property type="nucleotide sequence ID" value="NZ_FNBG01000009.1"/>
</dbReference>
<dbReference type="EMBL" id="FNBG01000009">
    <property type="protein sequence ID" value="SDF33088.1"/>
    <property type="molecule type" value="Genomic_DNA"/>
</dbReference>
<protein>
    <submittedName>
        <fullName evidence="7">Energy-coupling factor transport system permease protein</fullName>
    </submittedName>
</protein>
<dbReference type="STRING" id="670482.SAMN04488542_10941"/>
<comment type="subcellular location">
    <subcellularLocation>
        <location evidence="1">Membrane</location>
        <topology evidence="1">Multi-pass membrane protein</topology>
    </subcellularLocation>
</comment>
<sequence>MANNSFLLYQKQNTWIERWDPRMKITVSLIFAAALLLNHHLLLKTAQIALLIFLWWIAKLSWKVLIITILSLTIFFISTMIYQSMLITNPGDTLIQIGILEYSAEGALNGLLMCEQIAGIVLLLSLLVRTTSPIILAEGLEMILKPLKKIKLPVHEAVMMFTIALRFLPILVEEIDKIRKAQIARGGGFHRKGVSSRWRGILPMLMPLFVLSILRAKELAVAMESRCYQGDHGRTPIRKYKLHPRDYSILAFSIVNLMLIFIV</sequence>
<evidence type="ECO:0000313" key="7">
    <source>
        <dbReference type="EMBL" id="SDF33088.1"/>
    </source>
</evidence>
<feature type="transmembrane region" description="Helical" evidence="6">
    <location>
        <begin position="247"/>
        <end position="262"/>
    </location>
</feature>
<dbReference type="Pfam" id="PF02361">
    <property type="entry name" value="CbiQ"/>
    <property type="match status" value="1"/>
</dbReference>
<dbReference type="GO" id="GO:0005886">
    <property type="term" value="C:plasma membrane"/>
    <property type="evidence" value="ECO:0007669"/>
    <property type="project" value="UniProtKB-ARBA"/>
</dbReference>
<dbReference type="InterPro" id="IPR051611">
    <property type="entry name" value="ECF_transporter_component"/>
</dbReference>
<feature type="transmembrane region" description="Helical" evidence="6">
    <location>
        <begin position="29"/>
        <end position="57"/>
    </location>
</feature>
<feature type="transmembrane region" description="Helical" evidence="6">
    <location>
        <begin position="117"/>
        <end position="140"/>
    </location>
</feature>
<dbReference type="InterPro" id="IPR003339">
    <property type="entry name" value="ABC/ECF_trnsptr_transmembrane"/>
</dbReference>
<proteinExistence type="predicted"/>
<keyword evidence="4 6" id="KW-1133">Transmembrane helix</keyword>
<evidence type="ECO:0000256" key="5">
    <source>
        <dbReference type="ARBA" id="ARBA00023136"/>
    </source>
</evidence>
<evidence type="ECO:0000313" key="8">
    <source>
        <dbReference type="Proteomes" id="UP000198972"/>
    </source>
</evidence>
<evidence type="ECO:0000256" key="4">
    <source>
        <dbReference type="ARBA" id="ARBA00022989"/>
    </source>
</evidence>
<dbReference type="PANTHER" id="PTHR34857">
    <property type="entry name" value="SLL0384 PROTEIN"/>
    <property type="match status" value="1"/>
</dbReference>
<evidence type="ECO:0000256" key="1">
    <source>
        <dbReference type="ARBA" id="ARBA00004141"/>
    </source>
</evidence>
<accession>A0A1G7K6Z7</accession>